<evidence type="ECO:0000313" key="1">
    <source>
        <dbReference type="EMBL" id="STZ09702.1"/>
    </source>
</evidence>
<dbReference type="EMBL" id="UGQE01000001">
    <property type="protein sequence ID" value="STZ09702.1"/>
    <property type="molecule type" value="Genomic_DNA"/>
</dbReference>
<evidence type="ECO:0000313" key="2">
    <source>
        <dbReference type="Proteomes" id="UP000255279"/>
    </source>
</evidence>
<accession>A0A378R377</accession>
<protein>
    <submittedName>
        <fullName evidence="1">Uncharacterized protein</fullName>
    </submittedName>
</protein>
<gene>
    <name evidence="1" type="ORF">NCTC10293_00012</name>
</gene>
<name>A0A378R377_9GAMM</name>
<dbReference type="Proteomes" id="UP000255279">
    <property type="component" value="Unassembled WGS sequence"/>
</dbReference>
<organism evidence="1 2">
    <name type="scientific">Moraxella caviae</name>
    <dbReference type="NCBI Taxonomy" id="34060"/>
    <lineage>
        <taxon>Bacteria</taxon>
        <taxon>Pseudomonadati</taxon>
        <taxon>Pseudomonadota</taxon>
        <taxon>Gammaproteobacteria</taxon>
        <taxon>Moraxellales</taxon>
        <taxon>Moraxellaceae</taxon>
        <taxon>Moraxella</taxon>
    </lineage>
</organism>
<dbReference type="Gene3D" id="3.40.50.2000">
    <property type="entry name" value="Glycogen Phosphorylase B"/>
    <property type="match status" value="2"/>
</dbReference>
<sequence>MQKGEIMVKNYVLTGCIPIGYGGLTTALLNRSAQISSISAEPVKILTFRDREFPKQIHQHLKERDGLRNGVTVINLYDWLRENSLSCGGVSFDPKHHKFAKIGSPPPRNSENVTQDIEDGLVLRQLIKDENLQGWAQVNHLRADGTVAVIDNRRKGERCIIVCDKQGNPERVFSWAWPFYHAWLDTIFNDDYVDIIVDNDHEARFLTDYHRRNVSIIHYFHGTHCNGKNQVLPYAEFVFSRLDRFDLFVFPTFSQCYSAQLMFPEYSGFAHVPHALPPQAFVSDKSIVRKPRSFVVASRLEGIKRLIMQFRLLELLKAVVKRFWSCIFWAMAASWRVCKMPPATIVA</sequence>
<proteinExistence type="predicted"/>
<reference evidence="1 2" key="1">
    <citation type="submission" date="2018-06" db="EMBL/GenBank/DDBJ databases">
        <authorList>
            <consortium name="Pathogen Informatics"/>
            <person name="Doyle S."/>
        </authorList>
    </citation>
    <scope>NUCLEOTIDE SEQUENCE [LARGE SCALE GENOMIC DNA]</scope>
    <source>
        <strain evidence="1 2">NCTC10293</strain>
    </source>
</reference>
<dbReference type="RefSeq" id="WP_207384355.1">
    <property type="nucleotide sequence ID" value="NZ_CAACXO010000037.1"/>
</dbReference>
<dbReference type="AlphaFoldDB" id="A0A378R377"/>